<evidence type="ECO:0000259" key="1">
    <source>
        <dbReference type="PROSITE" id="PS50104"/>
    </source>
</evidence>
<dbReference type="KEGG" id="abac:LuPra_03761"/>
<sequence>MAMAPRTRGAALGDQVPHLFLSHSSKDKTWVAQLAEDLNLCGVDVWFDSWELRVGDDLHERIADAIDKSRFVGVVVTKHFSESKWIRGEVHQALSREKAGDRTVVLPLLADEVSVPPLLSSKKFLDFFRDYFGSLAYVAGLIHDLPADAVERAMRFRETRSVRDCIDLLEDAGWASRHVVGTADLAEIEQAGGVRRGDVVHFSPQIMLNSGRISKSLRRYLERLV</sequence>
<dbReference type="GO" id="GO:0007165">
    <property type="term" value="P:signal transduction"/>
    <property type="evidence" value="ECO:0007669"/>
    <property type="project" value="InterPro"/>
</dbReference>
<dbReference type="InterPro" id="IPR042342">
    <property type="entry name" value="TTC22"/>
</dbReference>
<dbReference type="PROSITE" id="PS50104">
    <property type="entry name" value="TIR"/>
    <property type="match status" value="1"/>
</dbReference>
<reference evidence="3" key="2">
    <citation type="submission" date="2016-04" db="EMBL/GenBank/DDBJ databases">
        <title>First Complete Genome Sequence of a Subdivision 6 Acidobacterium.</title>
        <authorList>
            <person name="Huang S."/>
            <person name="Vieira S."/>
            <person name="Bunk B."/>
            <person name="Riedel T."/>
            <person name="Sproeer C."/>
            <person name="Overmann J."/>
        </authorList>
    </citation>
    <scope>NUCLEOTIDE SEQUENCE [LARGE SCALE GENOMIC DNA]</scope>
    <source>
        <strain evidence="3">DSM 100886 HEG_-6_39</strain>
    </source>
</reference>
<dbReference type="PANTHER" id="PTHR16253">
    <property type="entry name" value="TETRATRICOPEPTIDE REPEAT PROTEIN 22"/>
    <property type="match status" value="1"/>
</dbReference>
<dbReference type="PANTHER" id="PTHR16253:SF0">
    <property type="entry name" value="TETRATRICOPEPTIDE REPEAT PROTEIN 22"/>
    <property type="match status" value="1"/>
</dbReference>
<dbReference type="Proteomes" id="UP000076079">
    <property type="component" value="Chromosome"/>
</dbReference>
<dbReference type="RefSeq" id="WP_110172160.1">
    <property type="nucleotide sequence ID" value="NZ_CP015136.1"/>
</dbReference>
<dbReference type="OrthoDB" id="128728at2"/>
<evidence type="ECO:0000313" key="2">
    <source>
        <dbReference type="EMBL" id="AMY10525.1"/>
    </source>
</evidence>
<name>A0A143PPM7_LUTPR</name>
<keyword evidence="3" id="KW-1185">Reference proteome</keyword>
<dbReference type="STRING" id="1855912.LuPra_03761"/>
<dbReference type="Pfam" id="PF13676">
    <property type="entry name" value="TIR_2"/>
    <property type="match status" value="1"/>
</dbReference>
<feature type="domain" description="TIR" evidence="1">
    <location>
        <begin position="15"/>
        <end position="166"/>
    </location>
</feature>
<dbReference type="AlphaFoldDB" id="A0A143PPM7"/>
<protein>
    <recommendedName>
        <fullName evidence="1">TIR domain-containing protein</fullName>
    </recommendedName>
</protein>
<dbReference type="InterPro" id="IPR000157">
    <property type="entry name" value="TIR_dom"/>
</dbReference>
<accession>A0A143PPM7</accession>
<dbReference type="SMART" id="SM00255">
    <property type="entry name" value="TIR"/>
    <property type="match status" value="1"/>
</dbReference>
<reference evidence="2 3" key="1">
    <citation type="journal article" date="2016" name="Genome Announc.">
        <title>First Complete Genome Sequence of a Subdivision 6 Acidobacterium Strain.</title>
        <authorList>
            <person name="Huang S."/>
            <person name="Vieira S."/>
            <person name="Bunk B."/>
            <person name="Riedel T."/>
            <person name="Sproer C."/>
            <person name="Overmann J."/>
        </authorList>
    </citation>
    <scope>NUCLEOTIDE SEQUENCE [LARGE SCALE GENOMIC DNA]</scope>
    <source>
        <strain evidence="3">DSM 100886 HEG_-6_39</strain>
    </source>
</reference>
<proteinExistence type="predicted"/>
<dbReference type="EMBL" id="CP015136">
    <property type="protein sequence ID" value="AMY10525.1"/>
    <property type="molecule type" value="Genomic_DNA"/>
</dbReference>
<dbReference type="SUPFAM" id="SSF52200">
    <property type="entry name" value="Toll/Interleukin receptor TIR domain"/>
    <property type="match status" value="1"/>
</dbReference>
<dbReference type="Gene3D" id="3.40.50.10140">
    <property type="entry name" value="Toll/interleukin-1 receptor homology (TIR) domain"/>
    <property type="match status" value="1"/>
</dbReference>
<organism evidence="2 3">
    <name type="scientific">Luteitalea pratensis</name>
    <dbReference type="NCBI Taxonomy" id="1855912"/>
    <lineage>
        <taxon>Bacteria</taxon>
        <taxon>Pseudomonadati</taxon>
        <taxon>Acidobacteriota</taxon>
        <taxon>Vicinamibacteria</taxon>
        <taxon>Vicinamibacterales</taxon>
        <taxon>Vicinamibacteraceae</taxon>
        <taxon>Luteitalea</taxon>
    </lineage>
</organism>
<evidence type="ECO:0000313" key="3">
    <source>
        <dbReference type="Proteomes" id="UP000076079"/>
    </source>
</evidence>
<dbReference type="InterPro" id="IPR035897">
    <property type="entry name" value="Toll_tir_struct_dom_sf"/>
</dbReference>
<gene>
    <name evidence="2" type="ORF">LuPra_03761</name>
</gene>